<organism evidence="1 2">
    <name type="scientific">Paraglaciecola mesophila</name>
    <dbReference type="NCBI Taxonomy" id="197222"/>
    <lineage>
        <taxon>Bacteria</taxon>
        <taxon>Pseudomonadati</taxon>
        <taxon>Pseudomonadota</taxon>
        <taxon>Gammaproteobacteria</taxon>
        <taxon>Alteromonadales</taxon>
        <taxon>Alteromonadaceae</taxon>
        <taxon>Paraglaciecola</taxon>
    </lineage>
</organism>
<evidence type="ECO:0008006" key="3">
    <source>
        <dbReference type="Google" id="ProtNLM"/>
    </source>
</evidence>
<dbReference type="Proteomes" id="UP001461163">
    <property type="component" value="Unassembled WGS sequence"/>
</dbReference>
<sequence>MKLRKRVLLLTISGLSACSYPYGYHDPAPDTCDGAPGCAVSAIYSGVIKTKPKEGQKCADMSGDKKRECVAQVESIKRSIENAKKQPQ</sequence>
<keyword evidence="2" id="KW-1185">Reference proteome</keyword>
<name>A0ABU9STW6_9ALTE</name>
<gene>
    <name evidence="1" type="ORF">WNY77_07960</name>
</gene>
<proteinExistence type="predicted"/>
<dbReference type="RefSeq" id="WP_033185302.1">
    <property type="nucleotide sequence ID" value="NZ_JBBMQS010000004.1"/>
</dbReference>
<evidence type="ECO:0000313" key="2">
    <source>
        <dbReference type="Proteomes" id="UP001461163"/>
    </source>
</evidence>
<dbReference type="EMBL" id="JBBMQS010000004">
    <property type="protein sequence ID" value="MEM5497320.1"/>
    <property type="molecule type" value="Genomic_DNA"/>
</dbReference>
<comment type="caution">
    <text evidence="1">The sequence shown here is derived from an EMBL/GenBank/DDBJ whole genome shotgun (WGS) entry which is preliminary data.</text>
</comment>
<accession>A0ABU9STW6</accession>
<evidence type="ECO:0000313" key="1">
    <source>
        <dbReference type="EMBL" id="MEM5497320.1"/>
    </source>
</evidence>
<reference evidence="1 2" key="1">
    <citation type="submission" date="2024-03" db="EMBL/GenBank/DDBJ databases">
        <title>Community enrichment and isolation of bacterial strains for fucoidan degradation.</title>
        <authorList>
            <person name="Sichert A."/>
        </authorList>
    </citation>
    <scope>NUCLEOTIDE SEQUENCE [LARGE SCALE GENOMIC DNA]</scope>
    <source>
        <strain evidence="1 2">AS12</strain>
    </source>
</reference>
<dbReference type="PROSITE" id="PS51257">
    <property type="entry name" value="PROKAR_LIPOPROTEIN"/>
    <property type="match status" value="1"/>
</dbReference>
<protein>
    <recommendedName>
        <fullName evidence="3">Lipoprotein</fullName>
    </recommendedName>
</protein>